<dbReference type="Pfam" id="PF00710">
    <property type="entry name" value="Asparaginase"/>
    <property type="match status" value="1"/>
</dbReference>
<name>A0ABT7MVD6_9MICO</name>
<dbReference type="SFLD" id="SFLDS00057">
    <property type="entry name" value="Glutaminase/Asparaginase"/>
    <property type="match status" value="1"/>
</dbReference>
<protein>
    <recommendedName>
        <fullName evidence="2">asparaginase</fullName>
        <ecNumber evidence="2">3.5.1.1</ecNumber>
    </recommendedName>
</protein>
<dbReference type="SUPFAM" id="SSF53774">
    <property type="entry name" value="Glutaminase/Asparaginase"/>
    <property type="match status" value="1"/>
</dbReference>
<proteinExistence type="inferred from homology"/>
<dbReference type="Proteomes" id="UP001235064">
    <property type="component" value="Unassembled WGS sequence"/>
</dbReference>
<dbReference type="PROSITE" id="PS00144">
    <property type="entry name" value="ASN_GLN_ASE_1"/>
    <property type="match status" value="1"/>
</dbReference>
<dbReference type="SMART" id="SM00870">
    <property type="entry name" value="Asparaginase"/>
    <property type="match status" value="1"/>
</dbReference>
<evidence type="ECO:0000313" key="9">
    <source>
        <dbReference type="EMBL" id="MDL9978414.1"/>
    </source>
</evidence>
<evidence type="ECO:0000259" key="7">
    <source>
        <dbReference type="Pfam" id="PF00710"/>
    </source>
</evidence>
<accession>A0ABT7MVD6</accession>
<evidence type="ECO:0000256" key="5">
    <source>
        <dbReference type="PROSITE-ProRule" id="PRU10099"/>
    </source>
</evidence>
<dbReference type="PRINTS" id="PR00139">
    <property type="entry name" value="ASNGLNASE"/>
</dbReference>
<feature type="active site" evidence="6">
    <location>
        <position position="87"/>
    </location>
</feature>
<dbReference type="EC" id="3.5.1.1" evidence="2"/>
<dbReference type="InterPro" id="IPR006034">
    <property type="entry name" value="Asparaginase/glutaminase-like"/>
</dbReference>
<dbReference type="InterPro" id="IPR040919">
    <property type="entry name" value="Asparaginase_C"/>
</dbReference>
<keyword evidence="3" id="KW-0378">Hydrolase</keyword>
<dbReference type="Pfam" id="PF17763">
    <property type="entry name" value="Asparaginase_C"/>
    <property type="match status" value="1"/>
</dbReference>
<evidence type="ECO:0000256" key="4">
    <source>
        <dbReference type="ARBA" id="ARBA00049366"/>
    </source>
</evidence>
<comment type="catalytic activity">
    <reaction evidence="4">
        <text>L-asparagine + H2O = L-aspartate + NH4(+)</text>
        <dbReference type="Rhea" id="RHEA:21016"/>
        <dbReference type="ChEBI" id="CHEBI:15377"/>
        <dbReference type="ChEBI" id="CHEBI:28938"/>
        <dbReference type="ChEBI" id="CHEBI:29991"/>
        <dbReference type="ChEBI" id="CHEBI:58048"/>
        <dbReference type="EC" id="3.5.1.1"/>
    </reaction>
</comment>
<dbReference type="PANTHER" id="PTHR11707:SF28">
    <property type="entry name" value="60 KDA LYSOPHOSPHOLIPASE"/>
    <property type="match status" value="1"/>
</dbReference>
<evidence type="ECO:0000256" key="2">
    <source>
        <dbReference type="ARBA" id="ARBA00012920"/>
    </source>
</evidence>
<feature type="domain" description="L-asparaginase N-terminal" evidence="7">
    <location>
        <begin position="3"/>
        <end position="190"/>
    </location>
</feature>
<dbReference type="PROSITE" id="PS00917">
    <property type="entry name" value="ASN_GLN_ASE_2"/>
    <property type="match status" value="1"/>
</dbReference>
<sequence>MAHIVVLATGGTISSRSGAAGSVATDGAVALLGAALDSSQASTVEAVDVLRKNSFNITLADVRTLAEAIRTQLDRADVDGVVVTHGTDTVEECAFLVDLVHDDPRPVVFTGAQLSADRPDSDGPANLRDAIAVASAPAARSLGVLLTFAGRIFGSRGVQKADTLAPDPFSSRDGGPIGRVICGVVHLTARPARTSVLPMPGPTFGDVPVEILHCHLGSGDHAFRRAVESGARGIVLAGTGAGNLNTDLVAAVADAVAAGVVVALGTRVSQGPVVPLYGGGGAVDALAAGAVSLGTLSCVQGRILLALLLEHHTPRRAAELLSEYCAAV</sequence>
<dbReference type="PROSITE" id="PS51732">
    <property type="entry name" value="ASN_GLN_ASE_3"/>
    <property type="match status" value="1"/>
</dbReference>
<evidence type="ECO:0000259" key="8">
    <source>
        <dbReference type="Pfam" id="PF17763"/>
    </source>
</evidence>
<comment type="caution">
    <text evidence="9">The sequence shown here is derived from an EMBL/GenBank/DDBJ whole genome shotgun (WGS) entry which is preliminary data.</text>
</comment>
<dbReference type="PANTHER" id="PTHR11707">
    <property type="entry name" value="L-ASPARAGINASE"/>
    <property type="match status" value="1"/>
</dbReference>
<dbReference type="EMBL" id="JASXSZ010000001">
    <property type="protein sequence ID" value="MDL9978414.1"/>
    <property type="molecule type" value="Genomic_DNA"/>
</dbReference>
<dbReference type="CDD" id="cd08964">
    <property type="entry name" value="L-asparaginase_II"/>
    <property type="match status" value="1"/>
</dbReference>
<evidence type="ECO:0000313" key="10">
    <source>
        <dbReference type="Proteomes" id="UP001235064"/>
    </source>
</evidence>
<dbReference type="InterPro" id="IPR036152">
    <property type="entry name" value="Asp/glu_Ase-like_sf"/>
</dbReference>
<dbReference type="InterPro" id="IPR037152">
    <property type="entry name" value="L-asparaginase_N_sf"/>
</dbReference>
<dbReference type="InterPro" id="IPR004550">
    <property type="entry name" value="AsnASE_II"/>
</dbReference>
<dbReference type="PIRSF" id="PIRSF001220">
    <property type="entry name" value="L-ASNase_gatD"/>
    <property type="match status" value="1"/>
</dbReference>
<feature type="domain" description="Asparaginase/glutaminase C-terminal" evidence="8">
    <location>
        <begin position="209"/>
        <end position="314"/>
    </location>
</feature>
<dbReference type="Gene3D" id="3.40.50.40">
    <property type="match status" value="1"/>
</dbReference>
<organism evidence="9 10">
    <name type="scientific">Microbacterium candidum</name>
    <dbReference type="NCBI Taxonomy" id="3041922"/>
    <lineage>
        <taxon>Bacteria</taxon>
        <taxon>Bacillati</taxon>
        <taxon>Actinomycetota</taxon>
        <taxon>Actinomycetes</taxon>
        <taxon>Micrococcales</taxon>
        <taxon>Microbacteriaceae</taxon>
        <taxon>Microbacterium</taxon>
    </lineage>
</organism>
<keyword evidence="10" id="KW-1185">Reference proteome</keyword>
<evidence type="ECO:0000256" key="3">
    <source>
        <dbReference type="ARBA" id="ARBA00022801"/>
    </source>
</evidence>
<gene>
    <name evidence="9" type="ORF">QSV35_03640</name>
</gene>
<feature type="active site" evidence="5">
    <location>
        <position position="12"/>
    </location>
</feature>
<evidence type="ECO:0000256" key="1">
    <source>
        <dbReference type="ARBA" id="ARBA00010518"/>
    </source>
</evidence>
<dbReference type="Gene3D" id="3.40.50.1170">
    <property type="entry name" value="L-asparaginase, N-terminal domain"/>
    <property type="match status" value="1"/>
</dbReference>
<dbReference type="RefSeq" id="WP_286286797.1">
    <property type="nucleotide sequence ID" value="NZ_JASXSZ010000001.1"/>
</dbReference>
<comment type="similarity">
    <text evidence="1">Belongs to the asparaginase 1 family.</text>
</comment>
<dbReference type="PIRSF" id="PIRSF500176">
    <property type="entry name" value="L_ASNase"/>
    <property type="match status" value="1"/>
</dbReference>
<evidence type="ECO:0000256" key="6">
    <source>
        <dbReference type="PROSITE-ProRule" id="PRU10100"/>
    </source>
</evidence>
<reference evidence="9 10" key="1">
    <citation type="submission" date="2023-06" db="EMBL/GenBank/DDBJ databases">
        <title>Microbacterium sp. nov., isolated from a waste landfill.</title>
        <authorList>
            <person name="Wen W."/>
        </authorList>
    </citation>
    <scope>NUCLEOTIDE SEQUENCE [LARGE SCALE GENOMIC DNA]</scope>
    <source>
        <strain evidence="9 10">ASV49</strain>
    </source>
</reference>
<dbReference type="InterPro" id="IPR020827">
    <property type="entry name" value="Asparaginase/glutaminase_AS1"/>
</dbReference>
<dbReference type="InterPro" id="IPR027475">
    <property type="entry name" value="Asparaginase/glutaminase_AS2"/>
</dbReference>
<dbReference type="InterPro" id="IPR027474">
    <property type="entry name" value="L-asparaginase_N"/>
</dbReference>
<dbReference type="InterPro" id="IPR027473">
    <property type="entry name" value="L-asparaginase_C"/>
</dbReference>